<accession>A0ACB9MRS7</accession>
<proteinExistence type="predicted"/>
<comment type="caution">
    <text evidence="1">The sequence shown here is derived from an EMBL/GenBank/DDBJ whole genome shotgun (WGS) entry which is preliminary data.</text>
</comment>
<organism evidence="1 2">
    <name type="scientific">Melastoma candidum</name>
    <dbReference type="NCBI Taxonomy" id="119954"/>
    <lineage>
        <taxon>Eukaryota</taxon>
        <taxon>Viridiplantae</taxon>
        <taxon>Streptophyta</taxon>
        <taxon>Embryophyta</taxon>
        <taxon>Tracheophyta</taxon>
        <taxon>Spermatophyta</taxon>
        <taxon>Magnoliopsida</taxon>
        <taxon>eudicotyledons</taxon>
        <taxon>Gunneridae</taxon>
        <taxon>Pentapetalae</taxon>
        <taxon>rosids</taxon>
        <taxon>malvids</taxon>
        <taxon>Myrtales</taxon>
        <taxon>Melastomataceae</taxon>
        <taxon>Melastomatoideae</taxon>
        <taxon>Melastomateae</taxon>
        <taxon>Melastoma</taxon>
    </lineage>
</organism>
<protein>
    <submittedName>
        <fullName evidence="1">Uncharacterized protein</fullName>
    </submittedName>
</protein>
<evidence type="ECO:0000313" key="1">
    <source>
        <dbReference type="EMBL" id="KAI4326640.1"/>
    </source>
</evidence>
<name>A0ACB9MRS7_9MYRT</name>
<evidence type="ECO:0000313" key="2">
    <source>
        <dbReference type="Proteomes" id="UP001057402"/>
    </source>
</evidence>
<dbReference type="EMBL" id="CM042888">
    <property type="protein sequence ID" value="KAI4326640.1"/>
    <property type="molecule type" value="Genomic_DNA"/>
</dbReference>
<keyword evidence="2" id="KW-1185">Reference proteome</keyword>
<sequence length="397" mass="43825">MESGNNCNDLRTASFAVYLSSPVEERLAKKLGDSSLYSASFREDMNSPLSSGKIATKEGDMGVFGDKKFFGRKAEDYPSCRLVDDSARTGECQSEVGLDRCGNVSKSRSSVTSSTSSESGWNIRAALSRGLRKNPVQGRQTGFGLIGKRFFRRLGCNKSCSDEKSIHAREEHGPKDASQQPVLSSSRDQTREGIQCSRISRTSSTGSKREDIFAFPVFGNILHKVNKETRTREEVVTKEDEEVPRLSIEVFGSGQNDKKKLDAVALNMERKLSILTWDAIPKPFCPKASLRSSILNDDQESEASSDLYEIENISGTAGIAPLFAPHPPENFSSYEPSEASIEWSVVMASVTDLSAISEYEEKEIREINSTRMTSAPSMRAEREREGTGTTCRWTAEV</sequence>
<dbReference type="Proteomes" id="UP001057402">
    <property type="component" value="Chromosome 9"/>
</dbReference>
<gene>
    <name evidence="1" type="ORF">MLD38_031930</name>
</gene>
<reference evidence="2" key="1">
    <citation type="journal article" date="2023" name="Front. Plant Sci.">
        <title>Chromosomal-level genome assembly of Melastoma candidum provides insights into trichome evolution.</title>
        <authorList>
            <person name="Zhong Y."/>
            <person name="Wu W."/>
            <person name="Sun C."/>
            <person name="Zou P."/>
            <person name="Liu Y."/>
            <person name="Dai S."/>
            <person name="Zhou R."/>
        </authorList>
    </citation>
    <scope>NUCLEOTIDE SEQUENCE [LARGE SCALE GENOMIC DNA]</scope>
</reference>